<proteinExistence type="predicted"/>
<dbReference type="Proteomes" id="UP001139193">
    <property type="component" value="Unassembled WGS sequence"/>
</dbReference>
<comment type="caution">
    <text evidence="1">The sequence shown here is derived from an EMBL/GenBank/DDBJ whole genome shotgun (WGS) entry which is preliminary data.</text>
</comment>
<sequence>MNYWLEREFNCFMAPVVVAPLTSLVLGIGRVKQGFEPHKSCFVLRWGLGKCGPITTGKPIGFGLLKRDGCIKEILPELFEKVAVGYYSRQN</sequence>
<evidence type="ECO:0000313" key="2">
    <source>
        <dbReference type="Proteomes" id="UP001139193"/>
    </source>
</evidence>
<accession>A0A9X1VJU7</accession>
<dbReference type="RefSeq" id="WP_241938347.1">
    <property type="nucleotide sequence ID" value="NZ_JALBGC010000008.1"/>
</dbReference>
<evidence type="ECO:0000313" key="1">
    <source>
        <dbReference type="EMBL" id="MCI1190137.1"/>
    </source>
</evidence>
<protein>
    <submittedName>
        <fullName evidence="1">Uncharacterized protein</fullName>
    </submittedName>
</protein>
<reference evidence="1" key="1">
    <citation type="submission" date="2022-03" db="EMBL/GenBank/DDBJ databases">
        <title>Bacterial whole genome sequence for Hymenobacter sp. DH14.</title>
        <authorList>
            <person name="Le V."/>
        </authorList>
    </citation>
    <scope>NUCLEOTIDE SEQUENCE</scope>
    <source>
        <strain evidence="1">DH14</strain>
    </source>
</reference>
<keyword evidence="2" id="KW-1185">Reference proteome</keyword>
<dbReference type="AlphaFoldDB" id="A0A9X1VJU7"/>
<dbReference type="EMBL" id="JALBGC010000008">
    <property type="protein sequence ID" value="MCI1190137.1"/>
    <property type="molecule type" value="Genomic_DNA"/>
</dbReference>
<name>A0A9X1VJU7_9BACT</name>
<organism evidence="1 2">
    <name type="scientific">Hymenobacter cyanobacteriorum</name>
    <dbReference type="NCBI Taxonomy" id="2926463"/>
    <lineage>
        <taxon>Bacteria</taxon>
        <taxon>Pseudomonadati</taxon>
        <taxon>Bacteroidota</taxon>
        <taxon>Cytophagia</taxon>
        <taxon>Cytophagales</taxon>
        <taxon>Hymenobacteraceae</taxon>
        <taxon>Hymenobacter</taxon>
    </lineage>
</organism>
<gene>
    <name evidence="1" type="ORF">MON38_22150</name>
</gene>